<dbReference type="GO" id="GO:0016787">
    <property type="term" value="F:hydrolase activity"/>
    <property type="evidence" value="ECO:0007669"/>
    <property type="project" value="UniProtKB-KW"/>
</dbReference>
<evidence type="ECO:0000256" key="5">
    <source>
        <dbReference type="ARBA" id="ARBA00022801"/>
    </source>
</evidence>
<evidence type="ECO:0000313" key="8">
    <source>
        <dbReference type="EMBL" id="KAA3451200.1"/>
    </source>
</evidence>
<sequence>MYTNASLNGMGCVLMHSGKVVAYASHQMKPHKKNFPTHELELGVVLLKDYELAIGYHLRKANVVEDALNMKTVATLAFLRASVRMINNGLLLAKLTTRPTFLPQDDELQFIGRMYVQPRNDLRQALLREAHQGPFSLHLGSVKMPVNERRRPSSLGEAISFRDSRVEVGQDHY</sequence>
<dbReference type="OrthoDB" id="1738613at2759"/>
<keyword evidence="9" id="KW-1185">Reference proteome</keyword>
<dbReference type="Proteomes" id="UP000325315">
    <property type="component" value="Unassembled WGS sequence"/>
</dbReference>
<evidence type="ECO:0000256" key="3">
    <source>
        <dbReference type="ARBA" id="ARBA00022722"/>
    </source>
</evidence>
<dbReference type="EMBL" id="SMMG02000095">
    <property type="protein sequence ID" value="KAA3451200.1"/>
    <property type="molecule type" value="Genomic_DNA"/>
</dbReference>
<proteinExistence type="predicted"/>
<dbReference type="GO" id="GO:0003964">
    <property type="term" value="F:RNA-directed DNA polymerase activity"/>
    <property type="evidence" value="ECO:0007669"/>
    <property type="project" value="UniProtKB-KW"/>
</dbReference>
<evidence type="ECO:0000256" key="2">
    <source>
        <dbReference type="ARBA" id="ARBA00022695"/>
    </source>
</evidence>
<evidence type="ECO:0000256" key="4">
    <source>
        <dbReference type="ARBA" id="ARBA00022759"/>
    </source>
</evidence>
<dbReference type="GO" id="GO:0004519">
    <property type="term" value="F:endonuclease activity"/>
    <property type="evidence" value="ECO:0007669"/>
    <property type="project" value="UniProtKB-KW"/>
</dbReference>
<evidence type="ECO:0000313" key="9">
    <source>
        <dbReference type="Proteomes" id="UP000325315"/>
    </source>
</evidence>
<keyword evidence="5" id="KW-0378">Hydrolase</keyword>
<evidence type="ECO:0000256" key="6">
    <source>
        <dbReference type="ARBA" id="ARBA00022918"/>
    </source>
</evidence>
<comment type="caution">
    <text evidence="8">The sequence shown here is derived from an EMBL/GenBank/DDBJ whole genome shotgun (WGS) entry which is preliminary data.</text>
</comment>
<name>A0A5B6U0B4_9ROSI</name>
<dbReference type="InterPro" id="IPR043502">
    <property type="entry name" value="DNA/RNA_pol_sf"/>
</dbReference>
<feature type="domain" description="Reverse transcriptase RNase H-like" evidence="7">
    <location>
        <begin position="1"/>
        <end position="45"/>
    </location>
</feature>
<keyword evidence="1" id="KW-0808">Transferase</keyword>
<evidence type="ECO:0000259" key="7">
    <source>
        <dbReference type="Pfam" id="PF17917"/>
    </source>
</evidence>
<keyword evidence="4" id="KW-0255">Endonuclease</keyword>
<reference evidence="9" key="1">
    <citation type="journal article" date="2019" name="Plant Biotechnol. J.">
        <title>Genome sequencing of the Australian wild diploid species Gossypium australe highlights disease resistance and delayed gland morphogenesis.</title>
        <authorList>
            <person name="Cai Y."/>
            <person name="Cai X."/>
            <person name="Wang Q."/>
            <person name="Wang P."/>
            <person name="Zhang Y."/>
            <person name="Cai C."/>
            <person name="Xu Y."/>
            <person name="Wang K."/>
            <person name="Zhou Z."/>
            <person name="Wang C."/>
            <person name="Geng S."/>
            <person name="Li B."/>
            <person name="Dong Q."/>
            <person name="Hou Y."/>
            <person name="Wang H."/>
            <person name="Ai P."/>
            <person name="Liu Z."/>
            <person name="Yi F."/>
            <person name="Sun M."/>
            <person name="An G."/>
            <person name="Cheng J."/>
            <person name="Zhang Y."/>
            <person name="Shi Q."/>
            <person name="Xie Y."/>
            <person name="Shi X."/>
            <person name="Chang Y."/>
            <person name="Huang F."/>
            <person name="Chen Y."/>
            <person name="Hong S."/>
            <person name="Mi L."/>
            <person name="Sun Q."/>
            <person name="Zhang L."/>
            <person name="Zhou B."/>
            <person name="Peng R."/>
            <person name="Zhang X."/>
            <person name="Liu F."/>
        </authorList>
    </citation>
    <scope>NUCLEOTIDE SEQUENCE [LARGE SCALE GENOMIC DNA]</scope>
    <source>
        <strain evidence="9">cv. PA1801</strain>
    </source>
</reference>
<dbReference type="SUPFAM" id="SSF56672">
    <property type="entry name" value="DNA/RNA polymerases"/>
    <property type="match status" value="1"/>
</dbReference>
<gene>
    <name evidence="8" type="ORF">EPI10_034225</name>
</gene>
<evidence type="ECO:0000256" key="1">
    <source>
        <dbReference type="ARBA" id="ARBA00022679"/>
    </source>
</evidence>
<organism evidence="8 9">
    <name type="scientific">Gossypium australe</name>
    <dbReference type="NCBI Taxonomy" id="47621"/>
    <lineage>
        <taxon>Eukaryota</taxon>
        <taxon>Viridiplantae</taxon>
        <taxon>Streptophyta</taxon>
        <taxon>Embryophyta</taxon>
        <taxon>Tracheophyta</taxon>
        <taxon>Spermatophyta</taxon>
        <taxon>Magnoliopsida</taxon>
        <taxon>eudicotyledons</taxon>
        <taxon>Gunneridae</taxon>
        <taxon>Pentapetalae</taxon>
        <taxon>rosids</taxon>
        <taxon>malvids</taxon>
        <taxon>Malvales</taxon>
        <taxon>Malvaceae</taxon>
        <taxon>Malvoideae</taxon>
        <taxon>Gossypium</taxon>
    </lineage>
</organism>
<keyword evidence="6" id="KW-0695">RNA-directed DNA polymerase</keyword>
<dbReference type="Pfam" id="PF17917">
    <property type="entry name" value="RT_RNaseH"/>
    <property type="match status" value="1"/>
</dbReference>
<accession>A0A5B6U0B4</accession>
<keyword evidence="3" id="KW-0540">Nuclease</keyword>
<dbReference type="InterPro" id="IPR041373">
    <property type="entry name" value="RT_RNaseH"/>
</dbReference>
<dbReference type="AlphaFoldDB" id="A0A5B6U0B4"/>
<keyword evidence="2" id="KW-0548">Nucleotidyltransferase</keyword>
<protein>
    <submittedName>
        <fullName evidence="8">DNA/RNA polymerases superfamily protein</fullName>
    </submittedName>
</protein>